<sequence length="213" mass="24613">MSADERREEGAPERESNRVDVELPDDVPEWDDEYFDRVGANLAFNYDLERDRTVRGRTFEMFGTMRVESEKHFFHPALNYANHTSEEYLFAQRRTAVTVADLEALVEFAHELTDHPEWLVADEEHYGTDFTFVLVVPSIPDDVREFVDGYSDRNLLKYGYYGHYEVNLAVVAPDDETVVVSENADVVRAFTLWGAPSTDERGGFLSRLFGRLR</sequence>
<reference evidence="4" key="1">
    <citation type="submission" date="2016-10" db="EMBL/GenBank/DDBJ databases">
        <authorList>
            <person name="Varghese N."/>
            <person name="Submissions S."/>
        </authorList>
    </citation>
    <scope>NUCLEOTIDE SEQUENCE [LARGE SCALE GENOMIC DNA]</scope>
    <source>
        <strain evidence="4">CGMCC 1.7738</strain>
    </source>
</reference>
<dbReference type="RefSeq" id="WP_089871069.1">
    <property type="nucleotide sequence ID" value="NZ_FOTC01000005.1"/>
</dbReference>
<keyword evidence="4" id="KW-1185">Reference proteome</keyword>
<dbReference type="Pfam" id="PF26226">
    <property type="entry name" value="DUF8052"/>
    <property type="match status" value="1"/>
</dbReference>
<name>A0A1I4H8N1_9EURY</name>
<feature type="compositionally biased region" description="Basic and acidic residues" evidence="1">
    <location>
        <begin position="1"/>
        <end position="21"/>
    </location>
</feature>
<protein>
    <recommendedName>
        <fullName evidence="2">DUF8052 domain-containing protein</fullName>
    </recommendedName>
</protein>
<evidence type="ECO:0000259" key="2">
    <source>
        <dbReference type="Pfam" id="PF26226"/>
    </source>
</evidence>
<dbReference type="InterPro" id="IPR058365">
    <property type="entry name" value="DUF8052"/>
</dbReference>
<gene>
    <name evidence="3" type="ORF">SAMN04487950_3579</name>
</gene>
<evidence type="ECO:0000313" key="3">
    <source>
        <dbReference type="EMBL" id="SFL38659.1"/>
    </source>
</evidence>
<dbReference type="AlphaFoldDB" id="A0A1I4H8N1"/>
<dbReference type="Proteomes" id="UP000199607">
    <property type="component" value="Unassembled WGS sequence"/>
</dbReference>
<feature type="region of interest" description="Disordered" evidence="1">
    <location>
        <begin position="1"/>
        <end position="23"/>
    </location>
</feature>
<evidence type="ECO:0000256" key="1">
    <source>
        <dbReference type="SAM" id="MobiDB-lite"/>
    </source>
</evidence>
<feature type="domain" description="DUF8052" evidence="2">
    <location>
        <begin position="32"/>
        <end position="191"/>
    </location>
</feature>
<proteinExistence type="predicted"/>
<dbReference type="EMBL" id="FOTC01000005">
    <property type="protein sequence ID" value="SFL38659.1"/>
    <property type="molecule type" value="Genomic_DNA"/>
</dbReference>
<evidence type="ECO:0000313" key="4">
    <source>
        <dbReference type="Proteomes" id="UP000199607"/>
    </source>
</evidence>
<organism evidence="3 4">
    <name type="scientific">Halogranum rubrum</name>
    <dbReference type="NCBI Taxonomy" id="553466"/>
    <lineage>
        <taxon>Archaea</taxon>
        <taxon>Methanobacteriati</taxon>
        <taxon>Methanobacteriota</taxon>
        <taxon>Stenosarchaea group</taxon>
        <taxon>Halobacteria</taxon>
        <taxon>Halobacteriales</taxon>
        <taxon>Haloferacaceae</taxon>
    </lineage>
</organism>
<dbReference type="STRING" id="553466.SAMN04487950_3579"/>
<accession>A0A1I4H8N1</accession>